<dbReference type="Proteomes" id="UP000008068">
    <property type="component" value="Unassembled WGS sequence"/>
</dbReference>
<evidence type="ECO:0000313" key="2">
    <source>
        <dbReference type="EMBL" id="EGT44765.1"/>
    </source>
</evidence>
<accession>G0PNT6</accession>
<evidence type="ECO:0000256" key="1">
    <source>
        <dbReference type="SAM" id="SignalP"/>
    </source>
</evidence>
<organism evidence="3">
    <name type="scientific">Caenorhabditis brenneri</name>
    <name type="common">Nematode worm</name>
    <dbReference type="NCBI Taxonomy" id="135651"/>
    <lineage>
        <taxon>Eukaryota</taxon>
        <taxon>Metazoa</taxon>
        <taxon>Ecdysozoa</taxon>
        <taxon>Nematoda</taxon>
        <taxon>Chromadorea</taxon>
        <taxon>Rhabditida</taxon>
        <taxon>Rhabditina</taxon>
        <taxon>Rhabditomorpha</taxon>
        <taxon>Rhabditoidea</taxon>
        <taxon>Rhabditidae</taxon>
        <taxon>Peloderinae</taxon>
        <taxon>Caenorhabditis</taxon>
    </lineage>
</organism>
<dbReference type="AlphaFoldDB" id="G0PNT6"/>
<dbReference type="HOGENOM" id="CLU_1929470_0_0_1"/>
<evidence type="ECO:0000313" key="3">
    <source>
        <dbReference type="Proteomes" id="UP000008068"/>
    </source>
</evidence>
<reference evidence="3" key="1">
    <citation type="submission" date="2011-07" db="EMBL/GenBank/DDBJ databases">
        <authorList>
            <consortium name="Caenorhabditis brenneri Sequencing and Analysis Consortium"/>
            <person name="Wilson R.K."/>
        </authorList>
    </citation>
    <scope>NUCLEOTIDE SEQUENCE [LARGE SCALE GENOMIC DNA]</scope>
    <source>
        <strain evidence="3">PB2801</strain>
    </source>
</reference>
<proteinExistence type="predicted"/>
<sequence>MKTLLLLFSLVTISYSFGVAQYLDVPVGKENVELKLATGNVKVITRKLAGSEEVQTWNVEKKTWQDSKGKPITSTNFSYKAPGTLILKKVAKADAGFYDYEMLKEVTEAQKNLPEGVFVDVEPMLTGIELIVQ</sequence>
<dbReference type="eggNOG" id="ENOG502TJSR">
    <property type="taxonomic scope" value="Eukaryota"/>
</dbReference>
<dbReference type="EMBL" id="GL382335">
    <property type="protein sequence ID" value="EGT44765.1"/>
    <property type="molecule type" value="Genomic_DNA"/>
</dbReference>
<feature type="chain" id="PRO_5003407697" evidence="1">
    <location>
        <begin position="17"/>
        <end position="133"/>
    </location>
</feature>
<protein>
    <submittedName>
        <fullName evidence="2">Uncharacterized protein</fullName>
    </submittedName>
</protein>
<keyword evidence="1" id="KW-0732">Signal</keyword>
<feature type="signal peptide" evidence="1">
    <location>
        <begin position="1"/>
        <end position="16"/>
    </location>
</feature>
<name>G0PNT6_CAEBE</name>
<keyword evidence="3" id="KW-1185">Reference proteome</keyword>
<gene>
    <name evidence="2" type="ORF">CAEBREN_20340</name>
</gene>
<dbReference type="InParanoid" id="G0PNT6"/>